<evidence type="ECO:0000313" key="5">
    <source>
        <dbReference type="EMBL" id="MEZ3182821.1"/>
    </source>
</evidence>
<evidence type="ECO:0000256" key="2">
    <source>
        <dbReference type="ARBA" id="ARBA00022679"/>
    </source>
</evidence>
<evidence type="ECO:0000259" key="4">
    <source>
        <dbReference type="Pfam" id="PF01648"/>
    </source>
</evidence>
<evidence type="ECO:0000256" key="3">
    <source>
        <dbReference type="SAM" id="MobiDB-lite"/>
    </source>
</evidence>
<dbReference type="InterPro" id="IPR008278">
    <property type="entry name" value="4-PPantetheinyl_Trfase_dom"/>
</dbReference>
<reference evidence="5 6" key="1">
    <citation type="journal article" date="2021" name="Res Sq">
        <title>Streptomyces Pimoensis sp. nov., Isolated From the Taklimakan Desert in Xinjiang, China.</title>
        <authorList>
            <person name="Zhang P."/>
            <person name="Luo X."/>
            <person name="Luo X."/>
            <person name="Liu Z."/>
            <person name="Xia Z."/>
            <person name="Wan C."/>
            <person name="zhang L."/>
        </authorList>
    </citation>
    <scope>NUCLEOTIDE SEQUENCE [LARGE SCALE GENOMIC DNA]</scope>
    <source>
        <strain evidence="5 6">TRM75549</strain>
    </source>
</reference>
<dbReference type="InterPro" id="IPR050559">
    <property type="entry name" value="P-Pant_transferase_sf"/>
</dbReference>
<dbReference type="Gene3D" id="3.90.470.20">
    <property type="entry name" value="4'-phosphopantetheinyl transferase domain"/>
    <property type="match status" value="2"/>
</dbReference>
<dbReference type="PANTHER" id="PTHR12215:SF10">
    <property type="entry name" value="L-AMINOADIPATE-SEMIALDEHYDE DEHYDROGENASE-PHOSPHOPANTETHEINYL TRANSFERASE"/>
    <property type="match status" value="1"/>
</dbReference>
<dbReference type="SUPFAM" id="SSF56214">
    <property type="entry name" value="4'-phosphopantetheinyl transferase"/>
    <property type="match status" value="2"/>
</dbReference>
<feature type="domain" description="4'-phosphopantetheinyl transferase" evidence="4">
    <location>
        <begin position="136"/>
        <end position="240"/>
    </location>
</feature>
<dbReference type="RefSeq" id="WP_371243891.1">
    <property type="nucleotide sequence ID" value="NZ_JAHWZY010000053.1"/>
</dbReference>
<name>A0ABV4J7E1_9ACTN</name>
<feature type="region of interest" description="Disordered" evidence="3">
    <location>
        <begin position="1"/>
        <end position="24"/>
    </location>
</feature>
<organism evidence="5 6">
    <name type="scientific">Streptomyces pimonensis</name>
    <dbReference type="NCBI Taxonomy" id="2860288"/>
    <lineage>
        <taxon>Bacteria</taxon>
        <taxon>Bacillati</taxon>
        <taxon>Actinomycetota</taxon>
        <taxon>Actinomycetes</taxon>
        <taxon>Kitasatosporales</taxon>
        <taxon>Streptomycetaceae</taxon>
        <taxon>Streptomyces</taxon>
    </lineage>
</organism>
<evidence type="ECO:0000313" key="6">
    <source>
        <dbReference type="Proteomes" id="UP001567537"/>
    </source>
</evidence>
<gene>
    <name evidence="5" type="ORF">KYY02_30440</name>
</gene>
<dbReference type="GO" id="GO:0016740">
    <property type="term" value="F:transferase activity"/>
    <property type="evidence" value="ECO:0007669"/>
    <property type="project" value="UniProtKB-KW"/>
</dbReference>
<dbReference type="Proteomes" id="UP001567537">
    <property type="component" value="Unassembled WGS sequence"/>
</dbReference>
<proteinExistence type="inferred from homology"/>
<protein>
    <submittedName>
        <fullName evidence="5">4'-phosphopantetheinyl transferase superfamily protein</fullName>
    </submittedName>
</protein>
<sequence length="263" mass="26443">MNAAVPAPSLRGGPSGNSGARGPCSGEAHVHQALVTTEAVHHCAGLLDAAERERAGLLAERAAARFIVARGLLRSVLSARLGVPPEDVALAARCPGCGTSGHGPVRLAGDDAAGWALSVAHSGSLVAVAVGHESGPLGVDVETAERTADVGELAPRLFGPQQTSRFARLAAPVRRAALLRAWTSAESYAKATGTGLGHALVRVGARLDAAGRVTVAGPEELAGWSVRAVPARAPGYAAAVTVRHGTRVHTHASTDLTAGPPAG</sequence>
<dbReference type="InterPro" id="IPR037143">
    <property type="entry name" value="4-PPantetheinyl_Trfase_dom_sf"/>
</dbReference>
<accession>A0ABV4J7E1</accession>
<comment type="similarity">
    <text evidence="1">Belongs to the P-Pant transferase superfamily. Gsp/Sfp/HetI/AcpT family.</text>
</comment>
<evidence type="ECO:0000256" key="1">
    <source>
        <dbReference type="ARBA" id="ARBA00010990"/>
    </source>
</evidence>
<dbReference type="Pfam" id="PF01648">
    <property type="entry name" value="ACPS"/>
    <property type="match status" value="1"/>
</dbReference>
<dbReference type="EMBL" id="JAHWZY010000053">
    <property type="protein sequence ID" value="MEZ3182821.1"/>
    <property type="molecule type" value="Genomic_DNA"/>
</dbReference>
<keyword evidence="2 5" id="KW-0808">Transferase</keyword>
<keyword evidence="6" id="KW-1185">Reference proteome</keyword>
<comment type="caution">
    <text evidence="5">The sequence shown here is derived from an EMBL/GenBank/DDBJ whole genome shotgun (WGS) entry which is preliminary data.</text>
</comment>
<dbReference type="PANTHER" id="PTHR12215">
    <property type="entry name" value="PHOSPHOPANTETHEINE TRANSFERASE"/>
    <property type="match status" value="1"/>
</dbReference>